<evidence type="ECO:0000313" key="3">
    <source>
        <dbReference type="Proteomes" id="UP000824065"/>
    </source>
</evidence>
<evidence type="ECO:0000313" key="2">
    <source>
        <dbReference type="EMBL" id="HIZ58907.1"/>
    </source>
</evidence>
<reference evidence="2" key="2">
    <citation type="submission" date="2021-04" db="EMBL/GenBank/DDBJ databases">
        <authorList>
            <person name="Gilroy R."/>
        </authorList>
    </citation>
    <scope>NUCLEOTIDE SEQUENCE</scope>
    <source>
        <strain evidence="2">ChiBcec16-3735</strain>
    </source>
</reference>
<name>A0A9D2FI64_9FIRM</name>
<dbReference type="SUPFAM" id="SSF101262">
    <property type="entry name" value="Methenyltetrahydrofolate cyclohydrolase-like"/>
    <property type="match status" value="1"/>
</dbReference>
<dbReference type="InterPro" id="IPR036178">
    <property type="entry name" value="Formintransfe-cycloase-like_sf"/>
</dbReference>
<dbReference type="Pfam" id="PF04961">
    <property type="entry name" value="FTCD_C"/>
    <property type="match status" value="1"/>
</dbReference>
<dbReference type="Proteomes" id="UP000824065">
    <property type="component" value="Unassembled WGS sequence"/>
</dbReference>
<dbReference type="AlphaFoldDB" id="A0A9D2FI64"/>
<reference evidence="2" key="1">
    <citation type="journal article" date="2021" name="PeerJ">
        <title>Extensive microbial diversity within the chicken gut microbiome revealed by metagenomics and culture.</title>
        <authorList>
            <person name="Gilroy R."/>
            <person name="Ravi A."/>
            <person name="Getino M."/>
            <person name="Pursley I."/>
            <person name="Horton D.L."/>
            <person name="Alikhan N.F."/>
            <person name="Baker D."/>
            <person name="Gharbi K."/>
            <person name="Hall N."/>
            <person name="Watson M."/>
            <person name="Adriaenssens E.M."/>
            <person name="Foster-Nyarko E."/>
            <person name="Jarju S."/>
            <person name="Secka A."/>
            <person name="Antonio M."/>
            <person name="Oren A."/>
            <person name="Chaudhuri R.R."/>
            <person name="La Ragione R."/>
            <person name="Hildebrand F."/>
            <person name="Pallen M.J."/>
        </authorList>
    </citation>
    <scope>NUCLEOTIDE SEQUENCE</scope>
    <source>
        <strain evidence="2">ChiBcec16-3735</strain>
    </source>
</reference>
<dbReference type="InterPro" id="IPR007044">
    <property type="entry name" value="Cyclodeamin/CycHdrlase"/>
</dbReference>
<organism evidence="2 3">
    <name type="scientific">Candidatus Faecalibacterium gallistercoris</name>
    <dbReference type="NCBI Taxonomy" id="2838579"/>
    <lineage>
        <taxon>Bacteria</taxon>
        <taxon>Bacillati</taxon>
        <taxon>Bacillota</taxon>
        <taxon>Clostridia</taxon>
        <taxon>Eubacteriales</taxon>
        <taxon>Oscillospiraceae</taxon>
        <taxon>Faecalibacterium</taxon>
    </lineage>
</organism>
<dbReference type="EMBL" id="DXBJ01000078">
    <property type="protein sequence ID" value="HIZ58907.1"/>
    <property type="molecule type" value="Genomic_DNA"/>
</dbReference>
<protein>
    <submittedName>
        <fullName evidence="2">Cyclodeaminase/cyclohydrolase family protein</fullName>
    </submittedName>
</protein>
<proteinExistence type="predicted"/>
<feature type="domain" description="Cyclodeaminase/cyclohydrolase" evidence="1">
    <location>
        <begin position="7"/>
        <end position="183"/>
    </location>
</feature>
<comment type="caution">
    <text evidence="2">The sequence shown here is derived from an EMBL/GenBank/DDBJ whole genome shotgun (WGS) entry which is preliminary data.</text>
</comment>
<evidence type="ECO:0000259" key="1">
    <source>
        <dbReference type="Pfam" id="PF04961"/>
    </source>
</evidence>
<sequence length="207" mass="20986">MEMMDKTCKDFLGELASRSATPGGGGAAALVGAVGAALGNMVGCLTAGKPKYAAVEGDILALNQKAAALRARLEGLVEADAAAFAPLAKAYGIPKDNPDRPAVMARALEAAAAVPLEIMEACGEAIALLEEYEAKGSVLAVSDAGCGAVFCRAALEAAGLNVAVNTRLMADRGRAAALDARAEALRAEYLPRAEAVYAKVCHRLGGN</sequence>
<dbReference type="Gene3D" id="1.20.120.680">
    <property type="entry name" value="Formiminotetrahydrofolate cyclodeaminase monomer, up-and-down helical bundle"/>
    <property type="match status" value="1"/>
</dbReference>
<dbReference type="GO" id="GO:0003824">
    <property type="term" value="F:catalytic activity"/>
    <property type="evidence" value="ECO:0007669"/>
    <property type="project" value="InterPro"/>
</dbReference>
<gene>
    <name evidence="2" type="ORF">H9725_10140</name>
</gene>
<accession>A0A9D2FI64</accession>